<feature type="compositionally biased region" description="Low complexity" evidence="5">
    <location>
        <begin position="138"/>
        <end position="162"/>
    </location>
</feature>
<feature type="compositionally biased region" description="Polar residues" evidence="5">
    <location>
        <begin position="121"/>
        <end position="137"/>
    </location>
</feature>
<name>S3DDD6_GLAL2</name>
<keyword evidence="9" id="KW-1185">Reference proteome</keyword>
<feature type="chain" id="PRO_5004508394" evidence="7">
    <location>
        <begin position="20"/>
        <end position="316"/>
    </location>
</feature>
<dbReference type="HOGENOM" id="CLU_880145_0_0_1"/>
<evidence type="ECO:0000256" key="2">
    <source>
        <dbReference type="ARBA" id="ARBA00022692"/>
    </source>
</evidence>
<dbReference type="GeneID" id="19464814"/>
<evidence type="ECO:0000256" key="5">
    <source>
        <dbReference type="SAM" id="MobiDB-lite"/>
    </source>
</evidence>
<dbReference type="OrthoDB" id="5414836at2759"/>
<keyword evidence="7" id="KW-0732">Signal</keyword>
<evidence type="ECO:0000256" key="4">
    <source>
        <dbReference type="ARBA" id="ARBA00023136"/>
    </source>
</evidence>
<dbReference type="EMBL" id="KE145353">
    <property type="protein sequence ID" value="EPE36422.1"/>
    <property type="molecule type" value="Genomic_DNA"/>
</dbReference>
<gene>
    <name evidence="8" type="ORF">GLAREA_05760</name>
</gene>
<evidence type="ECO:0000256" key="3">
    <source>
        <dbReference type="ARBA" id="ARBA00022989"/>
    </source>
</evidence>
<dbReference type="Proteomes" id="UP000016922">
    <property type="component" value="Unassembled WGS sequence"/>
</dbReference>
<keyword evidence="2 6" id="KW-0812">Transmembrane</keyword>
<evidence type="ECO:0000256" key="1">
    <source>
        <dbReference type="ARBA" id="ARBA00004167"/>
    </source>
</evidence>
<proteinExistence type="predicted"/>
<dbReference type="KEGG" id="glz:GLAREA_05760"/>
<feature type="region of interest" description="Disordered" evidence="5">
    <location>
        <begin position="121"/>
        <end position="167"/>
    </location>
</feature>
<organism evidence="8 9">
    <name type="scientific">Glarea lozoyensis (strain ATCC 20868 / MF5171)</name>
    <dbReference type="NCBI Taxonomy" id="1116229"/>
    <lineage>
        <taxon>Eukaryota</taxon>
        <taxon>Fungi</taxon>
        <taxon>Dikarya</taxon>
        <taxon>Ascomycota</taxon>
        <taxon>Pezizomycotina</taxon>
        <taxon>Leotiomycetes</taxon>
        <taxon>Helotiales</taxon>
        <taxon>Helotiaceae</taxon>
        <taxon>Glarea</taxon>
    </lineage>
</organism>
<evidence type="ECO:0000313" key="9">
    <source>
        <dbReference type="Proteomes" id="UP000016922"/>
    </source>
</evidence>
<keyword evidence="4 6" id="KW-0472">Membrane</keyword>
<keyword evidence="3 6" id="KW-1133">Transmembrane helix</keyword>
<dbReference type="GO" id="GO:0016020">
    <property type="term" value="C:membrane"/>
    <property type="evidence" value="ECO:0007669"/>
    <property type="project" value="UniProtKB-SubCell"/>
</dbReference>
<feature type="signal peptide" evidence="7">
    <location>
        <begin position="1"/>
        <end position="19"/>
    </location>
</feature>
<dbReference type="PANTHER" id="PTHR15549:SF30">
    <property type="entry name" value="MID2 DOMAIN-CONTAINING PROTEIN"/>
    <property type="match status" value="1"/>
</dbReference>
<dbReference type="RefSeq" id="XP_008077240.1">
    <property type="nucleotide sequence ID" value="XM_008079049.1"/>
</dbReference>
<dbReference type="OMA" id="PKEMANT"/>
<dbReference type="InterPro" id="IPR051694">
    <property type="entry name" value="Immunoregulatory_rcpt-like"/>
</dbReference>
<comment type="subcellular location">
    <subcellularLocation>
        <location evidence="1">Membrane</location>
        <topology evidence="1">Single-pass membrane protein</topology>
    </subcellularLocation>
</comment>
<evidence type="ECO:0000313" key="8">
    <source>
        <dbReference type="EMBL" id="EPE36422.1"/>
    </source>
</evidence>
<evidence type="ECO:0000256" key="7">
    <source>
        <dbReference type="SAM" id="SignalP"/>
    </source>
</evidence>
<reference evidence="8 9" key="1">
    <citation type="journal article" date="2013" name="BMC Genomics">
        <title>Genomics-driven discovery of the pneumocandin biosynthetic gene cluster in the fungus Glarea lozoyensis.</title>
        <authorList>
            <person name="Chen L."/>
            <person name="Yue Q."/>
            <person name="Zhang X."/>
            <person name="Xiang M."/>
            <person name="Wang C."/>
            <person name="Li S."/>
            <person name="Che Y."/>
            <person name="Ortiz-Lopez F.J."/>
            <person name="Bills G.F."/>
            <person name="Liu X."/>
            <person name="An Z."/>
        </authorList>
    </citation>
    <scope>NUCLEOTIDE SEQUENCE [LARGE SCALE GENOMIC DNA]</scope>
    <source>
        <strain evidence="9">ATCC 20868 / MF5171</strain>
    </source>
</reference>
<evidence type="ECO:0000256" key="6">
    <source>
        <dbReference type="SAM" id="Phobius"/>
    </source>
</evidence>
<dbReference type="PANTHER" id="PTHR15549">
    <property type="entry name" value="PAIRED IMMUNOGLOBULIN-LIKE TYPE 2 RECEPTOR"/>
    <property type="match status" value="1"/>
</dbReference>
<accession>S3DDD6</accession>
<dbReference type="GO" id="GO:0071944">
    <property type="term" value="C:cell periphery"/>
    <property type="evidence" value="ECO:0007669"/>
    <property type="project" value="UniProtKB-ARBA"/>
</dbReference>
<feature type="transmembrane region" description="Helical" evidence="6">
    <location>
        <begin position="173"/>
        <end position="194"/>
    </location>
</feature>
<feature type="region of interest" description="Disordered" evidence="5">
    <location>
        <begin position="209"/>
        <end position="234"/>
    </location>
</feature>
<dbReference type="AlphaFoldDB" id="S3DDD6"/>
<protein>
    <submittedName>
        <fullName evidence="8">Uncharacterized protein</fullName>
    </submittedName>
</protein>
<sequence>MLLPRVVAAALALRQVIIPQDYCQPQCPTCKDNIIAFDNATSCVTGSPFLANCGACQTCVLYYSIYNGTVPLLDEVISTLSAQLDRCDDSPVKAEVSAIASQVARISSYAALATKTETSSSTITPAATNSVDSASQVADTTSGSATSTGSPAATNTSTSTAAVGPGPKLSQSWIAGPVIGSILGMATVFVVIYCTRRKHIREEWELGNIKEIPDEDQESTRPPPPPPPSDDADKAMLHGDCVVPKEMANTEIIPPVELPALEPVGMELLTPRSATDNMEKDWPLPISPLPALFAMTEIRDERTGADSPRHDTFYHA</sequence>